<dbReference type="PANTHER" id="PTHR12001">
    <property type="entry name" value="GERANYLGERANYL PYROPHOSPHATE SYNTHASE"/>
    <property type="match status" value="1"/>
</dbReference>
<evidence type="ECO:0000256" key="5">
    <source>
        <dbReference type="ARBA" id="ARBA00022842"/>
    </source>
</evidence>
<organism evidence="7 8">
    <name type="scientific">Methylophilales bacterium HTCC2181</name>
    <dbReference type="NCBI Taxonomy" id="383631"/>
    <lineage>
        <taxon>Bacteria</taxon>
        <taxon>Pseudomonadati</taxon>
        <taxon>Pseudomonadota</taxon>
        <taxon>Betaproteobacteria</taxon>
        <taxon>Nitrosomonadales</taxon>
        <taxon>OM43 clade</taxon>
    </lineage>
</organism>
<dbReference type="InterPro" id="IPR033749">
    <property type="entry name" value="Polyprenyl_synt_CS"/>
</dbReference>
<keyword evidence="3 6" id="KW-0808">Transferase</keyword>
<keyword evidence="5" id="KW-0460">Magnesium</keyword>
<dbReference type="SFLD" id="SFLDS00005">
    <property type="entry name" value="Isoprenoid_Synthase_Type_I"/>
    <property type="match status" value="1"/>
</dbReference>
<dbReference type="GO" id="GO:0004659">
    <property type="term" value="F:prenyltransferase activity"/>
    <property type="evidence" value="ECO:0007669"/>
    <property type="project" value="InterPro"/>
</dbReference>
<dbReference type="PANTHER" id="PTHR12001:SF69">
    <property type="entry name" value="ALL TRANS-POLYPRENYL-DIPHOSPHATE SYNTHASE PDSS1"/>
    <property type="match status" value="1"/>
</dbReference>
<evidence type="ECO:0000313" key="7">
    <source>
        <dbReference type="EMBL" id="EAV46595.1"/>
    </source>
</evidence>
<dbReference type="AlphaFoldDB" id="A0P4Y5"/>
<protein>
    <submittedName>
        <fullName evidence="7">Bifunctional short chain isoprenyl diphosphate synthase (IdsA)</fullName>
    </submittedName>
</protein>
<evidence type="ECO:0000256" key="6">
    <source>
        <dbReference type="RuleBase" id="RU004466"/>
    </source>
</evidence>
<evidence type="ECO:0000256" key="4">
    <source>
        <dbReference type="ARBA" id="ARBA00022723"/>
    </source>
</evidence>
<keyword evidence="8" id="KW-1185">Reference proteome</keyword>
<evidence type="ECO:0000256" key="3">
    <source>
        <dbReference type="ARBA" id="ARBA00022679"/>
    </source>
</evidence>
<accession>A0P4Y5</accession>
<comment type="caution">
    <text evidence="7">The sequence shown here is derived from an EMBL/GenBank/DDBJ whole genome shotgun (WGS) entry which is preliminary data.</text>
</comment>
<dbReference type="EMBL" id="AAUX01000001">
    <property type="protein sequence ID" value="EAV46595.1"/>
    <property type="molecule type" value="Genomic_DNA"/>
</dbReference>
<name>A0P4Y5_9PROT</name>
<comment type="similarity">
    <text evidence="2 6">Belongs to the FPP/GGPP synthase family.</text>
</comment>
<gene>
    <name evidence="7" type="ORF">MB2181_00940</name>
</gene>
<dbReference type="Proteomes" id="UP000054262">
    <property type="component" value="Unassembled WGS sequence"/>
</dbReference>
<proteinExistence type="inferred from homology"/>
<evidence type="ECO:0000256" key="2">
    <source>
        <dbReference type="ARBA" id="ARBA00006706"/>
    </source>
</evidence>
<dbReference type="PROSITE" id="PS00723">
    <property type="entry name" value="POLYPRENYL_SYNTHASE_1"/>
    <property type="match status" value="1"/>
</dbReference>
<comment type="cofactor">
    <cofactor evidence="1">
        <name>Mg(2+)</name>
        <dbReference type="ChEBI" id="CHEBI:18420"/>
    </cofactor>
</comment>
<evidence type="ECO:0000256" key="1">
    <source>
        <dbReference type="ARBA" id="ARBA00001946"/>
    </source>
</evidence>
<sequence length="322" mass="36863">MKLKQIGYSEFFMPPEAEEFLDIVKREFSESLNVEGRHLSQWLKHHGESEGKWIRAKLALATGSLLGLSSETYIKWAVVCELIHSASLLHDDVCDKDLYRRGRLTVWKEFGIPAAICTGDYLIAESFKKITEISQGWHQTILLKLLSSSVKDIVFGQSVDVSVDSVLLDWANYQKIAIKKTGPLIMLPIMGMFKCKEFDGDECIALKEISENLGLAYQWVNDIENFVGHGQEPLSDLIYGHPNAIIIKFLEQYSLKDREKFRDIKVLRKALSNHDFKNTIDEIKNLLSESMVAVHRLPIVIQSIVINIKEEMMLRVDKHEKN</sequence>
<dbReference type="Pfam" id="PF00348">
    <property type="entry name" value="polyprenyl_synt"/>
    <property type="match status" value="1"/>
</dbReference>
<dbReference type="InterPro" id="IPR008949">
    <property type="entry name" value="Isoprenoid_synthase_dom_sf"/>
</dbReference>
<dbReference type="Gene3D" id="1.10.600.10">
    <property type="entry name" value="Farnesyl Diphosphate Synthase"/>
    <property type="match status" value="1"/>
</dbReference>
<dbReference type="GO" id="GO:0008299">
    <property type="term" value="P:isoprenoid biosynthetic process"/>
    <property type="evidence" value="ECO:0007669"/>
    <property type="project" value="InterPro"/>
</dbReference>
<dbReference type="SUPFAM" id="SSF48576">
    <property type="entry name" value="Terpenoid synthases"/>
    <property type="match status" value="1"/>
</dbReference>
<reference evidence="7 8" key="1">
    <citation type="submission" date="2006-11" db="EMBL/GenBank/DDBJ databases">
        <authorList>
            <person name="Giovannoni S."/>
            <person name="Vergin K."/>
            <person name="Ferriera S."/>
            <person name="Johnson J."/>
            <person name="Kravitz S."/>
            <person name="Beeson K."/>
            <person name="Sutton G."/>
            <person name="Rogers Y.-H."/>
            <person name="Friedman R."/>
            <person name="Frazier M."/>
            <person name="Venter J.C."/>
        </authorList>
    </citation>
    <scope>NUCLEOTIDE SEQUENCE [LARGE SCALE GENOMIC DNA]</scope>
    <source>
        <strain evidence="7 8">HTCC2181</strain>
    </source>
</reference>
<dbReference type="InterPro" id="IPR000092">
    <property type="entry name" value="Polyprenyl_synt"/>
</dbReference>
<evidence type="ECO:0000313" key="8">
    <source>
        <dbReference type="Proteomes" id="UP000054262"/>
    </source>
</evidence>
<keyword evidence="4" id="KW-0479">Metal-binding</keyword>
<dbReference type="GO" id="GO:0046872">
    <property type="term" value="F:metal ion binding"/>
    <property type="evidence" value="ECO:0007669"/>
    <property type="project" value="UniProtKB-KW"/>
</dbReference>